<organism evidence="3 4">
    <name type="scientific">Dolosicoccus paucivorans</name>
    <dbReference type="NCBI Taxonomy" id="84521"/>
    <lineage>
        <taxon>Bacteria</taxon>
        <taxon>Bacillati</taxon>
        <taxon>Bacillota</taxon>
        <taxon>Bacilli</taxon>
        <taxon>Lactobacillales</taxon>
        <taxon>Aerococcaceae</taxon>
        <taxon>Dolosicoccus</taxon>
    </lineage>
</organism>
<dbReference type="InterPro" id="IPR036928">
    <property type="entry name" value="AS_sf"/>
</dbReference>
<dbReference type="NCBIfam" id="NF005099">
    <property type="entry name" value="PRK06529.1"/>
    <property type="match status" value="1"/>
</dbReference>
<evidence type="ECO:0000256" key="1">
    <source>
        <dbReference type="ARBA" id="ARBA00009199"/>
    </source>
</evidence>
<dbReference type="STRING" id="84521.SAMN04487994_100726"/>
<dbReference type="Proteomes" id="UP000235682">
    <property type="component" value="Unassembled WGS sequence"/>
</dbReference>
<evidence type="ECO:0000313" key="3">
    <source>
        <dbReference type="EMBL" id="PMC59015.1"/>
    </source>
</evidence>
<accession>A0A2N6SPL2</accession>
<keyword evidence="4" id="KW-1185">Reference proteome</keyword>
<feature type="domain" description="Amidase" evidence="2">
    <location>
        <begin position="22"/>
        <end position="469"/>
    </location>
</feature>
<dbReference type="Gene3D" id="3.90.1300.10">
    <property type="entry name" value="Amidase signature (AS) domain"/>
    <property type="match status" value="1"/>
</dbReference>
<evidence type="ECO:0000313" key="4">
    <source>
        <dbReference type="Proteomes" id="UP000235682"/>
    </source>
</evidence>
<dbReference type="OrthoDB" id="9811471at2"/>
<dbReference type="Pfam" id="PF01425">
    <property type="entry name" value="Amidase"/>
    <property type="match status" value="1"/>
</dbReference>
<dbReference type="EMBL" id="PNHE01000003">
    <property type="protein sequence ID" value="PMC59015.1"/>
    <property type="molecule type" value="Genomic_DNA"/>
</dbReference>
<evidence type="ECO:0000259" key="2">
    <source>
        <dbReference type="Pfam" id="PF01425"/>
    </source>
</evidence>
<gene>
    <name evidence="3" type="ORF">CJ205_01540</name>
</gene>
<proteinExistence type="inferred from homology"/>
<dbReference type="SUPFAM" id="SSF75304">
    <property type="entry name" value="Amidase signature (AS) enzymes"/>
    <property type="match status" value="1"/>
</dbReference>
<dbReference type="PANTHER" id="PTHR11895">
    <property type="entry name" value="TRANSAMIDASE"/>
    <property type="match status" value="1"/>
</dbReference>
<dbReference type="GO" id="GO:0003824">
    <property type="term" value="F:catalytic activity"/>
    <property type="evidence" value="ECO:0007669"/>
    <property type="project" value="InterPro"/>
</dbReference>
<reference evidence="3 4" key="1">
    <citation type="submission" date="2017-09" db="EMBL/GenBank/DDBJ databases">
        <title>Bacterial strain isolated from the female urinary microbiota.</title>
        <authorList>
            <person name="Thomas-White K."/>
            <person name="Kumar N."/>
            <person name="Forster S."/>
            <person name="Putonti C."/>
            <person name="Lawley T."/>
            <person name="Wolfe A.J."/>
        </authorList>
    </citation>
    <scope>NUCLEOTIDE SEQUENCE [LARGE SCALE GENOMIC DNA]</scope>
    <source>
        <strain evidence="3 4">UMB0852</strain>
    </source>
</reference>
<dbReference type="PANTHER" id="PTHR11895:SF7">
    <property type="entry name" value="GLUTAMYL-TRNA(GLN) AMIDOTRANSFERASE SUBUNIT A, MITOCHONDRIAL"/>
    <property type="match status" value="1"/>
</dbReference>
<dbReference type="InterPro" id="IPR023631">
    <property type="entry name" value="Amidase_dom"/>
</dbReference>
<dbReference type="InterPro" id="IPR000120">
    <property type="entry name" value="Amidase"/>
</dbReference>
<comment type="similarity">
    <text evidence="1">Belongs to the amidase family.</text>
</comment>
<comment type="caution">
    <text evidence="3">The sequence shown here is derived from an EMBL/GenBank/DDBJ whole genome shotgun (WGS) entry which is preliminary data.</text>
</comment>
<name>A0A2N6SPL2_9LACT</name>
<dbReference type="AlphaFoldDB" id="A0A2N6SPL2"/>
<sequence length="492" mass="54791">MFTKDALYYAEQIRQKKISIEELTIRALDNIKRYNKLINAVIISQEDSALKQAKAMDKALKDNPTDLPPFYGVPILTKDLGQTEKGVPTHSGAKIMKDVIGAWDHGFTTKLKEAGFIILGRTNVPEFGFKNISDSQFEGVVNAPFDLTRNPGGSSGGAAAALVAGLVPIVTASDGGGSIRMPASFSGLIGLKPTRGRMPMGPVSFRSWQGAALNFFLTKTVEETWELLKFHQVEQWDSAFMLPLIKEEQLTPLTRPLKIAYSFNINSVDVPPTDEAKQAVEEMITALKELGHQVEEVDSPIDCQSLMESYFLMNGVETVKMLSGFDHLQKDDVEPLTWAIYQSGLKVPAYQYSQLLDLWDVEGAKMEQFHQDYDVLFMPATNGPAPKQGQFDLTPEQKEQIDLMADWPLEKQQAFVWELFTPSMKWTPYAPLLNLTGHPAISLPTHRTKDHLPLGVQFSAGRGEEYLLLQLAKQLEEAGHLDVLQVDLAKDH</sequence>
<protein>
    <submittedName>
        <fullName evidence="3">Amidase</fullName>
    </submittedName>
</protein>
<dbReference type="RefSeq" id="WP_102227343.1">
    <property type="nucleotide sequence ID" value="NZ_PNFY01000002.1"/>
</dbReference>